<dbReference type="InterPro" id="IPR052896">
    <property type="entry name" value="GGT-like_enzyme"/>
</dbReference>
<evidence type="ECO:0000256" key="1">
    <source>
        <dbReference type="SAM" id="MobiDB-lite"/>
    </source>
</evidence>
<dbReference type="SUPFAM" id="SSF56235">
    <property type="entry name" value="N-terminal nucleophile aminohydrolases (Ntn hydrolases)"/>
    <property type="match status" value="1"/>
</dbReference>
<dbReference type="OrthoDB" id="2015213at2759"/>
<dbReference type="EMBL" id="CCBN010000009">
    <property type="protein sequence ID" value="CDO54973.1"/>
    <property type="molecule type" value="Genomic_DNA"/>
</dbReference>
<dbReference type="PANTHER" id="PTHR43881:SF1">
    <property type="entry name" value="GAMMA-GLUTAMYLTRANSPEPTIDASE (AFU_ORTHOLOGUE AFUA_4G13580)"/>
    <property type="match status" value="1"/>
</dbReference>
<name>A0A0J9XCD0_GEOCN</name>
<evidence type="ECO:0000313" key="2">
    <source>
        <dbReference type="EMBL" id="CDO54973.1"/>
    </source>
</evidence>
<keyword evidence="3" id="KW-1185">Reference proteome</keyword>
<dbReference type="PRINTS" id="PR01210">
    <property type="entry name" value="GGTRANSPTASE"/>
</dbReference>
<dbReference type="STRING" id="1173061.A0A0J9XCD0"/>
<accession>A0A0J9XCD0</accession>
<dbReference type="AlphaFoldDB" id="A0A0J9XCD0"/>
<dbReference type="Proteomes" id="UP000242525">
    <property type="component" value="Unassembled WGS sequence"/>
</dbReference>
<proteinExistence type="predicted"/>
<dbReference type="Gene3D" id="3.60.20.40">
    <property type="match status" value="1"/>
</dbReference>
<dbReference type="InterPro" id="IPR043138">
    <property type="entry name" value="GGT_lsub"/>
</dbReference>
<dbReference type="InterPro" id="IPR029055">
    <property type="entry name" value="Ntn_hydrolases_N"/>
</dbReference>
<reference evidence="2" key="1">
    <citation type="submission" date="2014-03" db="EMBL/GenBank/DDBJ databases">
        <authorList>
            <person name="Casaregola S."/>
        </authorList>
    </citation>
    <scope>NUCLEOTIDE SEQUENCE [LARGE SCALE GENOMIC DNA]</scope>
    <source>
        <strain evidence="2">CLIB 918</strain>
    </source>
</reference>
<dbReference type="Pfam" id="PF01019">
    <property type="entry name" value="G_glu_transpept"/>
    <property type="match status" value="1"/>
</dbReference>
<gene>
    <name evidence="2" type="ORF">BN980_GECA09s02133g</name>
</gene>
<dbReference type="PANTHER" id="PTHR43881">
    <property type="entry name" value="GAMMA-GLUTAMYLTRANSPEPTIDASE (AFU_ORTHOLOGUE AFUA_4G13580)"/>
    <property type="match status" value="1"/>
</dbReference>
<comment type="caution">
    <text evidence="2">The sequence shown here is derived from an EMBL/GenBank/DDBJ whole genome shotgun (WGS) entry which is preliminary data.</text>
</comment>
<organism evidence="2 3">
    <name type="scientific">Geotrichum candidum</name>
    <name type="common">Oospora lactis</name>
    <name type="synonym">Dipodascus geotrichum</name>
    <dbReference type="NCBI Taxonomy" id="1173061"/>
    <lineage>
        <taxon>Eukaryota</taxon>
        <taxon>Fungi</taxon>
        <taxon>Dikarya</taxon>
        <taxon>Ascomycota</taxon>
        <taxon>Saccharomycotina</taxon>
        <taxon>Dipodascomycetes</taxon>
        <taxon>Dipodascales</taxon>
        <taxon>Dipodascaceae</taxon>
        <taxon>Geotrichum</taxon>
    </lineage>
</organism>
<evidence type="ECO:0000313" key="3">
    <source>
        <dbReference type="Proteomes" id="UP000242525"/>
    </source>
</evidence>
<feature type="region of interest" description="Disordered" evidence="1">
    <location>
        <begin position="506"/>
        <end position="526"/>
    </location>
</feature>
<protein>
    <submittedName>
        <fullName evidence="2">Similar to Saccharomyces cerevisiae YLR299W ECM38 Gamma-glutamyltranspeptidase, major glutathione-degrading enzyme</fullName>
    </submittedName>
</protein>
<dbReference type="InterPro" id="IPR043137">
    <property type="entry name" value="GGT_ssub_C"/>
</dbReference>
<sequence length="594" mass="63977">MSSHFPSRRSVVHSTKGIVSSTQPLATAAGVRVLEKGGNAAMAAIATAAALAVLEPHMTGPGGDMFSLYYEASSKKVHGINGSGRAPADITLERVKKDLNIGPDSPRRGVPAPSIHSVTVPGAVAGWVDVYEKWGNGKLSLEEVLQPAIDLAENGFPVSEISADLWKNGVPLLTKQEAWSLLTEEKTAPNSGEVFFNKGLAKTLKAIGEHGKDGFYKGFVADAIIDAVKKHNGVLNYKDLDSHTSTFIENGSLSVVANLPTSKDKKERRNLRVHEIPPNGQGFVALQTLGLIKAFEKQGLINPIETYDHNSVEYLHILIEALKIAFRHADDYISDLSNHPDIDLDHLLSEEYLAEEAKAFNPKKSSPNNLEHRGGVVNPILESDTVYFTASDSEGNACSFINSIYGLFGSGIIPDDLGFVLQNRGANFNLLPGSRNVIEGGKRPYHTIIPAMVTDDDSNELYASYGVMGGFMQPQGHVQVLYNLTLFGLDPQQALDAPRFCLTADPDERHGAKRHGTPDGPASNPSTIVGIEEEVLPEVIEGLRALGHKVRVYGQTEKDLFGRGQVIRQSVSNGVRVYSAGSDPRGDGAAVPQI</sequence>
<dbReference type="Gene3D" id="1.10.246.130">
    <property type="match status" value="1"/>
</dbReference>